<organism evidence="1 2">
    <name type="scientific">Puccinia striiformis</name>
    <dbReference type="NCBI Taxonomy" id="27350"/>
    <lineage>
        <taxon>Eukaryota</taxon>
        <taxon>Fungi</taxon>
        <taxon>Dikarya</taxon>
        <taxon>Basidiomycota</taxon>
        <taxon>Pucciniomycotina</taxon>
        <taxon>Pucciniomycetes</taxon>
        <taxon>Pucciniales</taxon>
        <taxon>Pucciniaceae</taxon>
        <taxon>Puccinia</taxon>
    </lineage>
</organism>
<dbReference type="VEuPathDB" id="FungiDB:PSTT_09484"/>
<keyword evidence="2" id="KW-1185">Reference proteome</keyword>
<dbReference type="OrthoDB" id="10512947at2759"/>
<reference evidence="1 2" key="1">
    <citation type="submission" date="2017-12" db="EMBL/GenBank/DDBJ databases">
        <title>Gene loss provides genomic basis for host adaptation in cereal stripe rust fungi.</title>
        <authorList>
            <person name="Xia C."/>
        </authorList>
    </citation>
    <scope>NUCLEOTIDE SEQUENCE [LARGE SCALE GENOMIC DNA]</scope>
    <source>
        <strain evidence="1 2">93TX-2</strain>
    </source>
</reference>
<name>A0A2S4U9M9_9BASI</name>
<dbReference type="VEuPathDB" id="FungiDB:PSHT_16504"/>
<sequence>MALVQQNSYKCALAFSKIQQAIRGDNLWTAAWCMYKFLKTPHSLSAIERLALQQEYTYWMNRAQDAFNFIERLGFKHATEDINDWLKHGKPFTAVEEASLRKHGDKSIDQLLDLIYTCC</sequence>
<dbReference type="AlphaFoldDB" id="A0A2S4U9M9"/>
<proteinExistence type="predicted"/>
<evidence type="ECO:0000313" key="2">
    <source>
        <dbReference type="Proteomes" id="UP000238274"/>
    </source>
</evidence>
<reference evidence="2" key="2">
    <citation type="journal article" date="2018" name="BMC Genomics">
        <title>Genomic insights into host adaptation between the wheat stripe rust pathogen (Puccinia striiformis f. sp. tritici) and the barley stripe rust pathogen (Puccinia striiformis f. sp. hordei).</title>
        <authorList>
            <person name="Xia C."/>
            <person name="Wang M."/>
            <person name="Yin C."/>
            <person name="Cornejo O.E."/>
            <person name="Hulbert S.H."/>
            <person name="Chen X."/>
        </authorList>
    </citation>
    <scope>NUCLEOTIDE SEQUENCE [LARGE SCALE GENOMIC DNA]</scope>
    <source>
        <strain evidence="2">93TX-2</strain>
    </source>
</reference>
<dbReference type="Proteomes" id="UP000238274">
    <property type="component" value="Unassembled WGS sequence"/>
</dbReference>
<dbReference type="EMBL" id="PKSM01000543">
    <property type="protein sequence ID" value="POV93973.1"/>
    <property type="molecule type" value="Genomic_DNA"/>
</dbReference>
<accession>A0A2S4U9M9</accession>
<evidence type="ECO:0000313" key="1">
    <source>
        <dbReference type="EMBL" id="POV93973.1"/>
    </source>
</evidence>
<reference evidence="2" key="3">
    <citation type="journal article" date="2018" name="Mol. Plant Microbe Interact.">
        <title>Genome sequence resources for the wheat stripe rust pathogen (Puccinia striiformis f. sp. tritici) and the barley stripe rust pathogen (Puccinia striiformis f. sp. hordei).</title>
        <authorList>
            <person name="Xia C."/>
            <person name="Wang M."/>
            <person name="Yin C."/>
            <person name="Cornejo O.E."/>
            <person name="Hulbert S.H."/>
            <person name="Chen X."/>
        </authorList>
    </citation>
    <scope>NUCLEOTIDE SEQUENCE [LARGE SCALE GENOMIC DNA]</scope>
    <source>
        <strain evidence="2">93TX-2</strain>
    </source>
</reference>
<comment type="caution">
    <text evidence="1">The sequence shown here is derived from an EMBL/GenBank/DDBJ whole genome shotgun (WGS) entry which is preliminary data.</text>
</comment>
<protein>
    <submittedName>
        <fullName evidence="1">Uncharacterized protein</fullName>
    </submittedName>
</protein>
<gene>
    <name evidence="1" type="ORF">PSHT_16504</name>
</gene>